<dbReference type="InterPro" id="IPR000504">
    <property type="entry name" value="RRM_dom"/>
</dbReference>
<dbReference type="InterPro" id="IPR035979">
    <property type="entry name" value="RBD_domain_sf"/>
</dbReference>
<dbReference type="HOGENOM" id="CLU_052367_0_2_1"/>
<dbReference type="eggNOG" id="KOG0533">
    <property type="taxonomic scope" value="Eukaryota"/>
</dbReference>
<dbReference type="Gene3D" id="3.30.70.330">
    <property type="match status" value="1"/>
</dbReference>
<reference evidence="4 5" key="1">
    <citation type="submission" date="2012-08" db="EMBL/GenBank/DDBJ databases">
        <title>Oryza genome evolution.</title>
        <authorList>
            <person name="Wing R.A."/>
        </authorList>
    </citation>
    <scope>NUCLEOTIDE SEQUENCE</scope>
</reference>
<evidence type="ECO:0000313" key="4">
    <source>
        <dbReference type="EnsemblPlants" id="LPERR12G00420.3"/>
    </source>
</evidence>
<dbReference type="InterPro" id="IPR012677">
    <property type="entry name" value="Nucleotide-bd_a/b_plait_sf"/>
</dbReference>
<dbReference type="PANTHER" id="PTHR19965:SF95">
    <property type="entry name" value="OS11G0100200 PROTEIN"/>
    <property type="match status" value="1"/>
</dbReference>
<dbReference type="PANTHER" id="PTHR19965">
    <property type="entry name" value="RNA AND EXPORT FACTOR BINDING PROTEIN"/>
    <property type="match status" value="1"/>
</dbReference>
<name>A0A0D9XVZ7_9ORYZ</name>
<dbReference type="Pfam" id="PF00076">
    <property type="entry name" value="RRM_1"/>
    <property type="match status" value="1"/>
</dbReference>
<keyword evidence="1 2" id="KW-0694">RNA-binding</keyword>
<evidence type="ECO:0000256" key="2">
    <source>
        <dbReference type="PROSITE-ProRule" id="PRU00176"/>
    </source>
</evidence>
<dbReference type="GO" id="GO:0006406">
    <property type="term" value="P:mRNA export from nucleus"/>
    <property type="evidence" value="ECO:0007669"/>
    <property type="project" value="TreeGrafter"/>
</dbReference>
<dbReference type="Proteomes" id="UP000032180">
    <property type="component" value="Chromosome 12"/>
</dbReference>
<dbReference type="InterPro" id="IPR025715">
    <property type="entry name" value="FoP_C"/>
</dbReference>
<feature type="domain" description="RRM" evidence="3">
    <location>
        <begin position="53"/>
        <end position="130"/>
    </location>
</feature>
<reference evidence="5" key="2">
    <citation type="submission" date="2013-12" db="EMBL/GenBank/DDBJ databases">
        <authorList>
            <person name="Yu Y."/>
            <person name="Lee S."/>
            <person name="de Baynast K."/>
            <person name="Wissotski M."/>
            <person name="Liu L."/>
            <person name="Talag J."/>
            <person name="Goicoechea J."/>
            <person name="Angelova A."/>
            <person name="Jetty R."/>
            <person name="Kudrna D."/>
            <person name="Golser W."/>
            <person name="Rivera L."/>
            <person name="Zhang J."/>
            <person name="Wing R."/>
        </authorList>
    </citation>
    <scope>NUCLEOTIDE SEQUENCE</scope>
</reference>
<dbReference type="InterPro" id="IPR051229">
    <property type="entry name" value="ALYREF_mRNA_export"/>
</dbReference>
<dbReference type="Gramene" id="LPERR12G00420.3">
    <property type="protein sequence ID" value="LPERR12G00420.3"/>
    <property type="gene ID" value="LPERR12G00420"/>
</dbReference>
<dbReference type="SMART" id="SM00360">
    <property type="entry name" value="RRM"/>
    <property type="match status" value="1"/>
</dbReference>
<evidence type="ECO:0000256" key="1">
    <source>
        <dbReference type="ARBA" id="ARBA00022884"/>
    </source>
</evidence>
<dbReference type="PROSITE" id="PS50102">
    <property type="entry name" value="RRM"/>
    <property type="match status" value="1"/>
</dbReference>
<accession>A0A0D9XVZ7</accession>
<dbReference type="Pfam" id="PF13865">
    <property type="entry name" value="FoP_duplication"/>
    <property type="match status" value="1"/>
</dbReference>
<sequence>MAADSLALSSARSEGLPKVNSSLKGFISLSSPLLARAPPPVAYGYGANVDTPTKLYISNLDYAVSNEDIKELFSELGDIKRYSINYDKSGRSKGTAEVVFSTRSNALAAVKKYNNVHLDGKPMKIELIGTNIETPLPLPPPAIFGFAAPAAYFSSPTKSGVSRGGRGWVRGRGGFGWHGRGHVGRGRGKRDLGSRKVSAEELDADLDKYHAEGMQIS</sequence>
<organism evidence="4 5">
    <name type="scientific">Leersia perrieri</name>
    <dbReference type="NCBI Taxonomy" id="77586"/>
    <lineage>
        <taxon>Eukaryota</taxon>
        <taxon>Viridiplantae</taxon>
        <taxon>Streptophyta</taxon>
        <taxon>Embryophyta</taxon>
        <taxon>Tracheophyta</taxon>
        <taxon>Spermatophyta</taxon>
        <taxon>Magnoliopsida</taxon>
        <taxon>Liliopsida</taxon>
        <taxon>Poales</taxon>
        <taxon>Poaceae</taxon>
        <taxon>BOP clade</taxon>
        <taxon>Oryzoideae</taxon>
        <taxon>Oryzeae</taxon>
        <taxon>Oryzinae</taxon>
        <taxon>Leersia</taxon>
    </lineage>
</organism>
<dbReference type="CDD" id="cd12680">
    <property type="entry name" value="RRM_THOC4"/>
    <property type="match status" value="1"/>
</dbReference>
<keyword evidence="5" id="KW-1185">Reference proteome</keyword>
<dbReference type="SMART" id="SM01218">
    <property type="entry name" value="FoP_duplication"/>
    <property type="match status" value="1"/>
</dbReference>
<evidence type="ECO:0000259" key="3">
    <source>
        <dbReference type="PROSITE" id="PS50102"/>
    </source>
</evidence>
<dbReference type="STRING" id="77586.A0A0D9XVZ7"/>
<dbReference type="GO" id="GO:0003729">
    <property type="term" value="F:mRNA binding"/>
    <property type="evidence" value="ECO:0007669"/>
    <property type="project" value="TreeGrafter"/>
</dbReference>
<dbReference type="AlphaFoldDB" id="A0A0D9XVZ7"/>
<dbReference type="SUPFAM" id="SSF54928">
    <property type="entry name" value="RNA-binding domain, RBD"/>
    <property type="match status" value="1"/>
</dbReference>
<dbReference type="GO" id="GO:0005634">
    <property type="term" value="C:nucleus"/>
    <property type="evidence" value="ECO:0007669"/>
    <property type="project" value="TreeGrafter"/>
</dbReference>
<protein>
    <recommendedName>
        <fullName evidence="3">RRM domain-containing protein</fullName>
    </recommendedName>
</protein>
<dbReference type="EnsemblPlants" id="LPERR12G00420.3">
    <property type="protein sequence ID" value="LPERR12G00420.3"/>
    <property type="gene ID" value="LPERR12G00420"/>
</dbReference>
<reference evidence="4" key="3">
    <citation type="submission" date="2015-04" db="UniProtKB">
        <authorList>
            <consortium name="EnsemblPlants"/>
        </authorList>
    </citation>
    <scope>IDENTIFICATION</scope>
</reference>
<proteinExistence type="predicted"/>
<evidence type="ECO:0000313" key="5">
    <source>
        <dbReference type="Proteomes" id="UP000032180"/>
    </source>
</evidence>